<dbReference type="Gene3D" id="3.30.160.60">
    <property type="entry name" value="Classic Zinc Finger"/>
    <property type="match status" value="1"/>
</dbReference>
<dbReference type="GO" id="GO:0008270">
    <property type="term" value="F:zinc ion binding"/>
    <property type="evidence" value="ECO:0007669"/>
    <property type="project" value="UniProtKB-KW"/>
</dbReference>
<evidence type="ECO:0000256" key="2">
    <source>
        <dbReference type="ARBA" id="ARBA00022723"/>
    </source>
</evidence>
<dbReference type="SUPFAM" id="SSF57667">
    <property type="entry name" value="beta-beta-alpha zinc fingers"/>
    <property type="match status" value="1"/>
</dbReference>
<dbReference type="EMBL" id="QDEB01001278">
    <property type="protein sequence ID" value="RZC43195.1"/>
    <property type="molecule type" value="Genomic_DNA"/>
</dbReference>
<dbReference type="AlphaFoldDB" id="A0A482WDT7"/>
<dbReference type="FunFam" id="3.30.160.60:FF:000202">
    <property type="entry name" value="Zinc finger protein 574"/>
    <property type="match status" value="1"/>
</dbReference>
<comment type="subcellular location">
    <subcellularLocation>
        <location evidence="1">Nucleus</location>
    </subcellularLocation>
</comment>
<evidence type="ECO:0000256" key="1">
    <source>
        <dbReference type="ARBA" id="ARBA00004123"/>
    </source>
</evidence>
<accession>A0A482WDT7</accession>
<dbReference type="Pfam" id="PF00096">
    <property type="entry name" value="zf-C2H2"/>
    <property type="match status" value="1"/>
</dbReference>
<dbReference type="GO" id="GO:0000981">
    <property type="term" value="F:DNA-binding transcription factor activity, RNA polymerase II-specific"/>
    <property type="evidence" value="ECO:0007669"/>
    <property type="project" value="TreeGrafter"/>
</dbReference>
<evidence type="ECO:0000313" key="10">
    <source>
        <dbReference type="Proteomes" id="UP000292052"/>
    </source>
</evidence>
<feature type="domain" description="C2H2-type" evidence="8">
    <location>
        <begin position="1"/>
        <end position="22"/>
    </location>
</feature>
<keyword evidence="10" id="KW-1185">Reference proteome</keyword>
<dbReference type="InterPro" id="IPR036236">
    <property type="entry name" value="Znf_C2H2_sf"/>
</dbReference>
<keyword evidence="3" id="KW-0677">Repeat</keyword>
<keyword evidence="6" id="KW-0539">Nucleus</keyword>
<dbReference type="PROSITE" id="PS50157">
    <property type="entry name" value="ZINC_FINGER_C2H2_2"/>
    <property type="match status" value="2"/>
</dbReference>
<evidence type="ECO:0000256" key="4">
    <source>
        <dbReference type="ARBA" id="ARBA00022771"/>
    </source>
</evidence>
<dbReference type="SMART" id="SM00355">
    <property type="entry name" value="ZnF_C2H2"/>
    <property type="match status" value="1"/>
</dbReference>
<dbReference type="PANTHER" id="PTHR24394">
    <property type="entry name" value="ZINC FINGER PROTEIN"/>
    <property type="match status" value="1"/>
</dbReference>
<protein>
    <submittedName>
        <fullName evidence="9">Zf-H2C2 2 domain containing protein</fullName>
    </submittedName>
</protein>
<dbReference type="Proteomes" id="UP000292052">
    <property type="component" value="Unassembled WGS sequence"/>
</dbReference>
<evidence type="ECO:0000256" key="7">
    <source>
        <dbReference type="PROSITE-ProRule" id="PRU00042"/>
    </source>
</evidence>
<evidence type="ECO:0000256" key="3">
    <source>
        <dbReference type="ARBA" id="ARBA00022737"/>
    </source>
</evidence>
<organism evidence="9 10">
    <name type="scientific">Asbolus verrucosus</name>
    <name type="common">Desert ironclad beetle</name>
    <dbReference type="NCBI Taxonomy" id="1661398"/>
    <lineage>
        <taxon>Eukaryota</taxon>
        <taxon>Metazoa</taxon>
        <taxon>Ecdysozoa</taxon>
        <taxon>Arthropoda</taxon>
        <taxon>Hexapoda</taxon>
        <taxon>Insecta</taxon>
        <taxon>Pterygota</taxon>
        <taxon>Neoptera</taxon>
        <taxon>Endopterygota</taxon>
        <taxon>Coleoptera</taxon>
        <taxon>Polyphaga</taxon>
        <taxon>Cucujiformia</taxon>
        <taxon>Tenebrionidae</taxon>
        <taxon>Pimeliinae</taxon>
        <taxon>Asbolus</taxon>
    </lineage>
</organism>
<name>A0A482WDT7_ASBVE</name>
<gene>
    <name evidence="9" type="ORF">BDFB_015201</name>
</gene>
<evidence type="ECO:0000259" key="8">
    <source>
        <dbReference type="PROSITE" id="PS50157"/>
    </source>
</evidence>
<keyword evidence="2" id="KW-0479">Metal-binding</keyword>
<dbReference type="OrthoDB" id="6077919at2759"/>
<sequence>NKAFSQKIHLNYHIMMHNKERPHVCPVCGKGFIRRYYLKDHVNKRHGTIEDYDVQENND</sequence>
<dbReference type="PANTHER" id="PTHR24394:SF29">
    <property type="entry name" value="MYONEURIN"/>
    <property type="match status" value="1"/>
</dbReference>
<feature type="domain" description="C2H2-type" evidence="8">
    <location>
        <begin position="23"/>
        <end position="46"/>
    </location>
</feature>
<keyword evidence="4 7" id="KW-0863">Zinc-finger</keyword>
<proteinExistence type="predicted"/>
<dbReference type="GO" id="GO:0032502">
    <property type="term" value="P:developmental process"/>
    <property type="evidence" value="ECO:0007669"/>
    <property type="project" value="UniProtKB-ARBA"/>
</dbReference>
<dbReference type="GO" id="GO:0005634">
    <property type="term" value="C:nucleus"/>
    <property type="evidence" value="ECO:0007669"/>
    <property type="project" value="UniProtKB-SubCell"/>
</dbReference>
<evidence type="ECO:0000256" key="5">
    <source>
        <dbReference type="ARBA" id="ARBA00022833"/>
    </source>
</evidence>
<evidence type="ECO:0000313" key="9">
    <source>
        <dbReference type="EMBL" id="RZC43195.1"/>
    </source>
</evidence>
<comment type="caution">
    <text evidence="9">The sequence shown here is derived from an EMBL/GenBank/DDBJ whole genome shotgun (WGS) entry which is preliminary data.</text>
</comment>
<keyword evidence="5" id="KW-0862">Zinc</keyword>
<dbReference type="InterPro" id="IPR013087">
    <property type="entry name" value="Znf_C2H2_type"/>
</dbReference>
<reference evidence="9 10" key="1">
    <citation type="submission" date="2017-03" db="EMBL/GenBank/DDBJ databases">
        <title>Genome of the blue death feigning beetle - Asbolus verrucosus.</title>
        <authorList>
            <person name="Rider S.D."/>
        </authorList>
    </citation>
    <scope>NUCLEOTIDE SEQUENCE [LARGE SCALE GENOMIC DNA]</scope>
    <source>
        <strain evidence="9">Butters</strain>
        <tissue evidence="9">Head and leg muscle</tissue>
    </source>
</reference>
<evidence type="ECO:0000256" key="6">
    <source>
        <dbReference type="ARBA" id="ARBA00023242"/>
    </source>
</evidence>
<feature type="non-terminal residue" evidence="9">
    <location>
        <position position="1"/>
    </location>
</feature>
<dbReference type="PROSITE" id="PS00028">
    <property type="entry name" value="ZINC_FINGER_C2H2_1"/>
    <property type="match status" value="1"/>
</dbReference>